<dbReference type="GO" id="GO:0032259">
    <property type="term" value="P:methylation"/>
    <property type="evidence" value="ECO:0007669"/>
    <property type="project" value="UniProtKB-KW"/>
</dbReference>
<evidence type="ECO:0000256" key="1">
    <source>
        <dbReference type="ARBA" id="ARBA00022763"/>
    </source>
</evidence>
<dbReference type="AlphaFoldDB" id="A0A1B4VBD4"/>
<dbReference type="Pfam" id="PF01035">
    <property type="entry name" value="DNA_binding_1"/>
    <property type="match status" value="1"/>
</dbReference>
<dbReference type="GO" id="GO:0008168">
    <property type="term" value="F:methyltransferase activity"/>
    <property type="evidence" value="ECO:0007669"/>
    <property type="project" value="UniProtKB-KW"/>
</dbReference>
<sequence>MNPLMVNVKAASLDVTTGSPSKHARILAVVRRIPRGRVATYGQIAGLAGLPGHARLVGYALHSLPEGSTTPWHRVINARGCISPRSDGSGHDRLQRVLLERESVRFSDEGVVSLKCFQWRPKTRSIF</sequence>
<keyword evidence="3" id="KW-0808">Transferase</keyword>
<proteinExistence type="predicted"/>
<dbReference type="InterPro" id="IPR014048">
    <property type="entry name" value="MethylDNA_cys_MeTrfase_DNA-bd"/>
</dbReference>
<feature type="domain" description="Methylated-DNA-[protein]-cysteine S-methyltransferase DNA binding" evidence="2">
    <location>
        <begin position="23"/>
        <end position="104"/>
    </location>
</feature>
<organism evidence="3 4">
    <name type="scientific">Sulfurifustis variabilis</name>
    <dbReference type="NCBI Taxonomy" id="1675686"/>
    <lineage>
        <taxon>Bacteria</taxon>
        <taxon>Pseudomonadati</taxon>
        <taxon>Pseudomonadota</taxon>
        <taxon>Gammaproteobacteria</taxon>
        <taxon>Acidiferrobacterales</taxon>
        <taxon>Acidiferrobacteraceae</taxon>
        <taxon>Sulfurifustis</taxon>
    </lineage>
</organism>
<dbReference type="Proteomes" id="UP000218899">
    <property type="component" value="Chromosome"/>
</dbReference>
<evidence type="ECO:0000259" key="2">
    <source>
        <dbReference type="Pfam" id="PF01035"/>
    </source>
</evidence>
<dbReference type="SUPFAM" id="SSF46767">
    <property type="entry name" value="Methylated DNA-protein cysteine methyltransferase, C-terminal domain"/>
    <property type="match status" value="1"/>
</dbReference>
<protein>
    <submittedName>
        <fullName evidence="3">Methyltransferase</fullName>
    </submittedName>
</protein>
<evidence type="ECO:0000313" key="3">
    <source>
        <dbReference type="EMBL" id="BAU47841.1"/>
    </source>
</evidence>
<gene>
    <name evidence="3" type="ORF">SVA_1266</name>
</gene>
<dbReference type="CDD" id="cd06445">
    <property type="entry name" value="ATase"/>
    <property type="match status" value="1"/>
</dbReference>
<dbReference type="GO" id="GO:0006281">
    <property type="term" value="P:DNA repair"/>
    <property type="evidence" value="ECO:0007669"/>
    <property type="project" value="InterPro"/>
</dbReference>
<name>A0A1B4VBD4_9GAMM</name>
<accession>A0A1B4VBD4</accession>
<reference evidence="3 4" key="1">
    <citation type="submission" date="2015-08" db="EMBL/GenBank/DDBJ databases">
        <title>Complete genome sequence of Sulfurifustis variabilis.</title>
        <authorList>
            <person name="Miura A."/>
            <person name="Kojima H."/>
            <person name="Fukui M."/>
        </authorList>
    </citation>
    <scope>NUCLEOTIDE SEQUENCE [LARGE SCALE GENOMIC DNA]</scope>
    <source>
        <strain evidence="4">skN76</strain>
    </source>
</reference>
<dbReference type="EMBL" id="AP014936">
    <property type="protein sequence ID" value="BAU47841.1"/>
    <property type="molecule type" value="Genomic_DNA"/>
</dbReference>
<keyword evidence="1" id="KW-0227">DNA damage</keyword>
<dbReference type="InterPro" id="IPR036217">
    <property type="entry name" value="MethylDNA_cys_MeTrfase_DNAb"/>
</dbReference>
<dbReference type="PANTHER" id="PTHR42942:SF1">
    <property type="entry name" value="ALKYLTRANSFERASE-LIKE PROTEIN 1"/>
    <property type="match status" value="1"/>
</dbReference>
<dbReference type="PANTHER" id="PTHR42942">
    <property type="entry name" value="6-O-METHYLGUANINE DNA METHYLTRANSFERASE"/>
    <property type="match status" value="1"/>
</dbReference>
<dbReference type="InterPro" id="IPR036388">
    <property type="entry name" value="WH-like_DNA-bd_sf"/>
</dbReference>
<keyword evidence="3" id="KW-0489">Methyltransferase</keyword>
<keyword evidence="4" id="KW-1185">Reference proteome</keyword>
<dbReference type="KEGG" id="sva:SVA_1266"/>
<dbReference type="InterPro" id="IPR052520">
    <property type="entry name" value="ATL_DNA_repair"/>
</dbReference>
<dbReference type="Gene3D" id="1.10.10.10">
    <property type="entry name" value="Winged helix-like DNA-binding domain superfamily/Winged helix DNA-binding domain"/>
    <property type="match status" value="1"/>
</dbReference>
<evidence type="ECO:0000313" key="4">
    <source>
        <dbReference type="Proteomes" id="UP000218899"/>
    </source>
</evidence>